<feature type="compositionally biased region" description="Pro residues" evidence="1">
    <location>
        <begin position="46"/>
        <end position="57"/>
    </location>
</feature>
<dbReference type="AlphaFoldDB" id="A0AAE8MXS2"/>
<feature type="region of interest" description="Disordered" evidence="1">
    <location>
        <begin position="1"/>
        <end position="63"/>
    </location>
</feature>
<evidence type="ECO:0000256" key="1">
    <source>
        <dbReference type="SAM" id="MobiDB-lite"/>
    </source>
</evidence>
<protein>
    <submittedName>
        <fullName evidence="2">Uncharacterized protein</fullName>
    </submittedName>
</protein>
<accession>A0AAE8MXS2</accession>
<dbReference type="EMBL" id="ONZQ02000006">
    <property type="protein sequence ID" value="SPO02375.1"/>
    <property type="molecule type" value="Genomic_DNA"/>
</dbReference>
<keyword evidence="3" id="KW-1185">Reference proteome</keyword>
<evidence type="ECO:0000313" key="3">
    <source>
        <dbReference type="Proteomes" id="UP001187682"/>
    </source>
</evidence>
<sequence>MNDPGGQQRQSPSARRPPAPITSLPNNQGITYEKPLPTLPLKQMRSPPPTHHAPEPPCLNKSLPALPRRSAAEARDIRHDAPMNPPTVSRVVTWLGENLAHIPYAVTGVACLIMHGFGGRLPTHVSVLCPEHCKNVMRSWAAARGVVLYPTEKEFGVLLAGEKSHVRRVRMKFVSEEGFAGIETVYMRKGRVLSLTTLVDVLAEEFMEMTGDRTGEGRLLLGGGIIWAAERLVEMGPEGLD</sequence>
<organism evidence="2 3">
    <name type="scientific">Cephalotrichum gorgonifer</name>
    <dbReference type="NCBI Taxonomy" id="2041049"/>
    <lineage>
        <taxon>Eukaryota</taxon>
        <taxon>Fungi</taxon>
        <taxon>Dikarya</taxon>
        <taxon>Ascomycota</taxon>
        <taxon>Pezizomycotina</taxon>
        <taxon>Sordariomycetes</taxon>
        <taxon>Hypocreomycetidae</taxon>
        <taxon>Microascales</taxon>
        <taxon>Microascaceae</taxon>
        <taxon>Cephalotrichum</taxon>
    </lineage>
</organism>
<dbReference type="Proteomes" id="UP001187682">
    <property type="component" value="Unassembled WGS sequence"/>
</dbReference>
<gene>
    <name evidence="2" type="ORF">DNG_05048</name>
</gene>
<evidence type="ECO:0000313" key="2">
    <source>
        <dbReference type="EMBL" id="SPO02375.1"/>
    </source>
</evidence>
<name>A0AAE8MXS2_9PEZI</name>
<reference evidence="2" key="1">
    <citation type="submission" date="2018-03" db="EMBL/GenBank/DDBJ databases">
        <authorList>
            <person name="Guldener U."/>
        </authorList>
    </citation>
    <scope>NUCLEOTIDE SEQUENCE</scope>
</reference>
<proteinExistence type="predicted"/>
<comment type="caution">
    <text evidence="2">The sequence shown here is derived from an EMBL/GenBank/DDBJ whole genome shotgun (WGS) entry which is preliminary data.</text>
</comment>